<feature type="transmembrane region" description="Helical" evidence="1">
    <location>
        <begin position="35"/>
        <end position="52"/>
    </location>
</feature>
<dbReference type="AlphaFoldDB" id="G4Q7D9"/>
<feature type="transmembrane region" description="Helical" evidence="1">
    <location>
        <begin position="446"/>
        <end position="464"/>
    </location>
</feature>
<keyword evidence="1" id="KW-0472">Membrane</keyword>
<dbReference type="GO" id="GO:0015501">
    <property type="term" value="F:glutamate:sodium symporter activity"/>
    <property type="evidence" value="ECO:0007669"/>
    <property type="project" value="InterPro"/>
</dbReference>
<keyword evidence="3" id="KW-1185">Reference proteome</keyword>
<protein>
    <submittedName>
        <fullName evidence="2">Sodium-glutamate symporter</fullName>
    </submittedName>
</protein>
<dbReference type="RefSeq" id="WP_014128066.1">
    <property type="nucleotide sequence ID" value="NC_016077.1"/>
</dbReference>
<feature type="transmembrane region" description="Helical" evidence="1">
    <location>
        <begin position="12"/>
        <end position="28"/>
    </location>
</feature>
<dbReference type="GO" id="GO:0015813">
    <property type="term" value="P:L-glutamate transmembrane transport"/>
    <property type="evidence" value="ECO:0007669"/>
    <property type="project" value="InterPro"/>
</dbReference>
<feature type="transmembrane region" description="Helical" evidence="1">
    <location>
        <begin position="290"/>
        <end position="307"/>
    </location>
</feature>
<name>G4Q7D9_ACIIR</name>
<gene>
    <name evidence="2" type="ordered locus">Acin_0233</name>
</gene>
<feature type="transmembrane region" description="Helical" evidence="1">
    <location>
        <begin position="380"/>
        <end position="399"/>
    </location>
</feature>
<dbReference type="KEGG" id="ain:Acin_0233"/>
<dbReference type="HOGENOM" id="CLU_034503_0_0_9"/>
<dbReference type="eggNOG" id="COG0786">
    <property type="taxonomic scope" value="Bacteria"/>
</dbReference>
<sequence>MTSKILQELLKSTAFLGVLLLIGLYLRAKISLFRRFLVPASVIGGFLGLLLGPEVLGLTGYSPISPEWNKTWSLLAGILVVPMFAGIPLGNFVKKKRLDPQENRKEAAKIAIVSGIASGAFGFQIILGVGLPLLFMAFIPGLEFYNQFGYEICQGFNGGHGMAGAIGSLLMEGGASYWELSQGVLTTFATIGLLGGILLGVMIINRAAAKGETAFLKGSASLPTEDTYGFTKEINKQGQMGRETTQSAAIEPLTVHLAIILADCGLAYYLRGLFVKYQIIGLQDVPVWPYALLLMYAVNYGIQKLHLEWMIDVKIKNHICGIFADFSIIAAIASMPIRAVLDYILPILVISAAGFVLVYYTTIKMFQYFLPDSYPFERGILSFGINTGVMMTGATLLKICDPNFDSPVMTDYSLSYAIRQVIELVSTPIMYAILVKGTAMDMLKFGIIYTVCCYLIAFIGKKLYGSPRKEKMRETVLAE</sequence>
<keyword evidence="1" id="KW-1133">Transmembrane helix</keyword>
<feature type="transmembrane region" description="Helical" evidence="1">
    <location>
        <begin position="184"/>
        <end position="204"/>
    </location>
</feature>
<feature type="transmembrane region" description="Helical" evidence="1">
    <location>
        <begin position="72"/>
        <end position="89"/>
    </location>
</feature>
<evidence type="ECO:0000313" key="2">
    <source>
        <dbReference type="EMBL" id="AEQ21477.1"/>
    </source>
</evidence>
<dbReference type="EMBL" id="CP003058">
    <property type="protein sequence ID" value="AEQ21477.1"/>
    <property type="molecule type" value="Genomic_DNA"/>
</dbReference>
<accession>G4Q7D9</accession>
<evidence type="ECO:0000256" key="1">
    <source>
        <dbReference type="SAM" id="Phobius"/>
    </source>
</evidence>
<reference evidence="2 3" key="1">
    <citation type="journal article" date="2011" name="J. Bacteriol.">
        <title>Complete genome sequence of Acidaminococcus intestini RYC-MR95, a Gram-negative bacterium from the phylum Firmicutes.</title>
        <authorList>
            <person name="D'Auria G."/>
            <person name="Galan J.C."/>
            <person name="Rodriguez-Alcayna M."/>
            <person name="Moya A."/>
            <person name="Baquero F."/>
            <person name="Latorre A."/>
        </authorList>
    </citation>
    <scope>NUCLEOTIDE SEQUENCE [LARGE SCALE GENOMIC DNA]</scope>
    <source>
        <strain evidence="2 3">RyC-MR95</strain>
    </source>
</reference>
<feature type="transmembrane region" description="Helical" evidence="1">
    <location>
        <begin position="249"/>
        <end position="270"/>
    </location>
</feature>
<dbReference type="InParanoid" id="G4Q7D9"/>
<keyword evidence="1" id="KW-0812">Transmembrane</keyword>
<dbReference type="PANTHER" id="PTHR36178:SF1">
    <property type="entry name" value="SODIUM_GLUTAMATE SYMPORTER"/>
    <property type="match status" value="1"/>
</dbReference>
<dbReference type="InterPro" id="IPR004445">
    <property type="entry name" value="GltS"/>
</dbReference>
<dbReference type="PANTHER" id="PTHR36178">
    <property type="entry name" value="SLR0625 PROTEIN"/>
    <property type="match status" value="1"/>
</dbReference>
<dbReference type="Proteomes" id="UP000007093">
    <property type="component" value="Chromosome"/>
</dbReference>
<proteinExistence type="predicted"/>
<dbReference type="GO" id="GO:0016020">
    <property type="term" value="C:membrane"/>
    <property type="evidence" value="ECO:0007669"/>
    <property type="project" value="InterPro"/>
</dbReference>
<feature type="transmembrane region" description="Helical" evidence="1">
    <location>
        <begin position="319"/>
        <end position="337"/>
    </location>
</feature>
<feature type="transmembrane region" description="Helical" evidence="1">
    <location>
        <begin position="110"/>
        <end position="139"/>
    </location>
</feature>
<evidence type="ECO:0000313" key="3">
    <source>
        <dbReference type="Proteomes" id="UP000007093"/>
    </source>
</evidence>
<feature type="transmembrane region" description="Helical" evidence="1">
    <location>
        <begin position="343"/>
        <end position="360"/>
    </location>
</feature>
<organism evidence="2 3">
    <name type="scientific">Acidaminococcus intestini (strain RyC-MR95)</name>
    <dbReference type="NCBI Taxonomy" id="568816"/>
    <lineage>
        <taxon>Bacteria</taxon>
        <taxon>Bacillati</taxon>
        <taxon>Bacillota</taxon>
        <taxon>Negativicutes</taxon>
        <taxon>Acidaminococcales</taxon>
        <taxon>Acidaminococcaceae</taxon>
        <taxon>Acidaminococcus</taxon>
    </lineage>
</organism>
<dbReference type="PATRIC" id="fig|568816.4.peg.226"/>